<evidence type="ECO:0000313" key="1">
    <source>
        <dbReference type="EMBL" id="SDZ97658.1"/>
    </source>
</evidence>
<proteinExistence type="predicted"/>
<dbReference type="Pfam" id="PF02620">
    <property type="entry name" value="YceD"/>
    <property type="match status" value="1"/>
</dbReference>
<dbReference type="InterPro" id="IPR003772">
    <property type="entry name" value="YceD"/>
</dbReference>
<organism evidence="1 2">
    <name type="scientific">Arachidicoccus rhizosphaerae</name>
    <dbReference type="NCBI Taxonomy" id="551991"/>
    <lineage>
        <taxon>Bacteria</taxon>
        <taxon>Pseudomonadati</taxon>
        <taxon>Bacteroidota</taxon>
        <taxon>Chitinophagia</taxon>
        <taxon>Chitinophagales</taxon>
        <taxon>Chitinophagaceae</taxon>
        <taxon>Arachidicoccus</taxon>
    </lineage>
</organism>
<reference evidence="1 2" key="1">
    <citation type="submission" date="2016-10" db="EMBL/GenBank/DDBJ databases">
        <authorList>
            <person name="de Groot N.N."/>
        </authorList>
    </citation>
    <scope>NUCLEOTIDE SEQUENCE [LARGE SCALE GENOMIC DNA]</scope>
    <source>
        <strain evidence="1 2">Vu-144</strain>
    </source>
</reference>
<dbReference type="Proteomes" id="UP000199041">
    <property type="component" value="Unassembled WGS sequence"/>
</dbReference>
<name>A0A1H3XGH1_9BACT</name>
<keyword evidence="2" id="KW-1185">Reference proteome</keyword>
<dbReference type="OrthoDB" id="1524821at2"/>
<protein>
    <submittedName>
        <fullName evidence="1">Uncharacterized ACR, COG1399</fullName>
    </submittedName>
</protein>
<dbReference type="EMBL" id="FNQY01000005">
    <property type="protein sequence ID" value="SDZ97658.1"/>
    <property type="molecule type" value="Genomic_DNA"/>
</dbReference>
<accession>A0A1H3XGH1</accession>
<dbReference type="STRING" id="551991.SAMN05192529_105114"/>
<dbReference type="AlphaFoldDB" id="A0A1H3XGH1"/>
<dbReference type="RefSeq" id="WP_091395151.1">
    <property type="nucleotide sequence ID" value="NZ_FNQY01000005.1"/>
</dbReference>
<evidence type="ECO:0000313" key="2">
    <source>
        <dbReference type="Proteomes" id="UP000199041"/>
    </source>
</evidence>
<gene>
    <name evidence="1" type="ORF">SAMN05192529_105114</name>
</gene>
<sequence>MNYRRAYEIAFVGLKPGVHDFEYKVDDQFFEHYGPQDFENCHAEIKVKLEKTSSLILLKFDISGTVDVQCDRCANTITKELWDEFNVVVKMVDEPDQMNEQEEDPDIFYIGYQESHLHLADWIYEFVNLSIPIQRFCSEDPEDNSKCNQEVIERLAQMKQRALQNDSSDLWKDLDKLKGLEGNSPN</sequence>